<feature type="compositionally biased region" description="Basic and acidic residues" evidence="3">
    <location>
        <begin position="172"/>
        <end position="193"/>
    </location>
</feature>
<feature type="compositionally biased region" description="Low complexity" evidence="3">
    <location>
        <begin position="141"/>
        <end position="163"/>
    </location>
</feature>
<evidence type="ECO:0000256" key="2">
    <source>
        <dbReference type="SAM" id="Coils"/>
    </source>
</evidence>
<feature type="compositionally biased region" description="Polar residues" evidence="3">
    <location>
        <begin position="1294"/>
        <end position="1303"/>
    </location>
</feature>
<feature type="region of interest" description="Disordered" evidence="3">
    <location>
        <begin position="1398"/>
        <end position="1438"/>
    </location>
</feature>
<feature type="compositionally biased region" description="Low complexity" evidence="3">
    <location>
        <begin position="539"/>
        <end position="551"/>
    </location>
</feature>
<dbReference type="OMA" id="WGFAYDK"/>
<feature type="compositionally biased region" description="Basic and acidic residues" evidence="3">
    <location>
        <begin position="646"/>
        <end position="663"/>
    </location>
</feature>
<evidence type="ECO:0000313" key="4">
    <source>
        <dbReference type="EMBL" id="PTD04527.1"/>
    </source>
</evidence>
<feature type="compositionally biased region" description="Polar residues" evidence="3">
    <location>
        <begin position="527"/>
        <end position="538"/>
    </location>
</feature>
<feature type="region of interest" description="Disordered" evidence="3">
    <location>
        <begin position="777"/>
        <end position="814"/>
    </location>
</feature>
<feature type="region of interest" description="Disordered" evidence="3">
    <location>
        <begin position="731"/>
        <end position="754"/>
    </location>
</feature>
<feature type="coiled-coil region" evidence="2">
    <location>
        <begin position="1636"/>
        <end position="1667"/>
    </location>
</feature>
<dbReference type="PANTHER" id="PTHR32083">
    <property type="entry name" value="CILIA AND FLAGELLA-ASSOCIATED PROTEIN 58-RELATED"/>
    <property type="match status" value="1"/>
</dbReference>
<feature type="compositionally biased region" description="Polar residues" evidence="3">
    <location>
        <begin position="254"/>
        <end position="265"/>
    </location>
</feature>
<feature type="compositionally biased region" description="Basic and acidic residues" evidence="3">
    <location>
        <begin position="1220"/>
        <end position="1231"/>
    </location>
</feature>
<feature type="compositionally biased region" description="Low complexity" evidence="3">
    <location>
        <begin position="16"/>
        <end position="50"/>
    </location>
</feature>
<feature type="compositionally biased region" description="Polar residues" evidence="3">
    <location>
        <begin position="783"/>
        <end position="802"/>
    </location>
</feature>
<feature type="compositionally biased region" description="Acidic residues" evidence="3">
    <location>
        <begin position="1237"/>
        <end position="1250"/>
    </location>
</feature>
<feature type="compositionally biased region" description="Polar residues" evidence="3">
    <location>
        <begin position="1080"/>
        <end position="1094"/>
    </location>
</feature>
<feature type="compositionally biased region" description="Polar residues" evidence="3">
    <location>
        <begin position="1057"/>
        <end position="1071"/>
    </location>
</feature>
<reference evidence="4 5" key="1">
    <citation type="submission" date="2018-02" db="EMBL/GenBank/DDBJ databases">
        <title>Fusarium culmorum secondary metabolites in fungal-bacterial-plant interactions.</title>
        <authorList>
            <person name="Schmidt R."/>
        </authorList>
    </citation>
    <scope>NUCLEOTIDE SEQUENCE [LARGE SCALE GENOMIC DNA]</scope>
    <source>
        <strain evidence="4 5">PV</strain>
    </source>
</reference>
<feature type="compositionally biased region" description="Pro residues" evidence="3">
    <location>
        <begin position="470"/>
        <end position="481"/>
    </location>
</feature>
<sequence length="2297" mass="253699">MSADWEPPNEQATVKTSSTTSTAAPPGASAQDGHGASPSRSRPASPASPALSNTSTIDGEEEIESSPVLVTLQAPRLPERALQFLRTPPPEATQFVTASWGSPYPESDSNLRRRSVSSEGSDESPIHHLDIETPFLRPIPDLLRSQSDPQSSSLSAAAAVLANRARRPTRGLTEDWIRTHTTDDPNEESRHWFSDGSEDENSSLSGSEPGWLEEGEIRTPRALRRSRNVSREGSAHQPRARSSIETLRPGDSLSPKTGQNSSMATSEAAPATHDAASDRSEAAPTSEVPVAETTDKRIPNGTAKGEPALPATPKKGTQKPLPKEPAPTPRLKKKVPWRGKNIMVLIPRDTGRGKPGNAPMPLRQDEIERMFASWGELGYDISGFDLEVEGYQVEGTADSQTRDTWPDFDDVVKEREQRSFKVTLPDLDGWKKYEADLQEAKLRALGVSFGDDEPEPSPATTDLSRQPSAQYPPLPFSPPLPTSSASSNHGIPGFQPGHFTRPSTNSPGLSHGASPLSFGGMPGKFNPRQSISFPANSSPFGFQQPPQGWPGLNRHDSPSLMGMMSPHSPYGGPESPGMNIHQRHQSLQYPMMPHQQFSYLQPARNSPRLQEVREDEEEAPSKSPSMTPEPSQQQNTDTLQAEIDDAEYHLEEQLRNELEHEDYNPQPQNEQPAAFPDPFIPAQNHQAPNQFPVQERFANEQSKPLVLHHPRPHSRGHSLSQGYFRDHNENSVTADENNLTKFSSLNEIPESRKTDEAYEIETNPSNLGTPVQEIDFPGFGHQKNFSTASNPWNDSGSVSSGNKMDRRSSHVSKPSLSKLNVQAPEFKFNPASSFTPGQFDFGSKSSTFQPGASSFEPAAKAFEPTASAFQPGVGSFQPGASAFMPGAGSFQPTASTFEPAGFQPAVFQADTDLSGANMFSSPPAKQPSHVTPAKINVNAPPFSPGESAFSFSTTGPKFNVTAPAFTPNSDSFTSPASQGKHGSIFGSIDLSSNELQSSKKSKAVPIVRPSSQSSAKSEELEEQFDADGRPVADENRFKRARSSAPDGDDVPLFAEQPNEQDASPQETQQITQDEHLPADTSMSSMLTSDQIDTKATTAAPSVAPSVASATENNWKPFEFESNKDMQSFNDARPFGEEDFTHGHKKTLSANAEAFKPGASSYGETTQTEPEDEVSDVSPEASPVPAPATSGLGASRINTNQPPPRTSSKGLGASRFADPVKPAKEPYPEEKPLPPVPVEDDIVESVEEEEVPQLSATALPAGGRGSNEPTFEEIDAVMDQFFDNPTMGVNKTRESGQWQQSSPVRNLSAVANSSPYKLEPAGDHYTRDEATNAGDAIDGESLPASDWEGAFTEDEHDKLENRAQFFDGRVNQVVGNLLASRLEPMEKTLFSIQQVLATRARGTPSSRRDMRSISAELQQSDADDEDEEPMYRRSMSPRRDRRLDQIRIAVMEGLQAQQRSNLEASLAPASGQASSETLPTAILEALEELKQQSSHNANRDEVLKKMIQEAVQASAPAAAKSDEVENSKITELQNKITDLEQRLYFEQTKVESEVSERRAAEDMAAELVRKLQTAETRIEVEIINRSVFDQRVADLEERLRGAEELSEESILARRAAEDKFTESRVHQETAAEEVVRLRELVEQRDHKLRSLEQANNKSSMRIALLEAAQNNATQAQHEAISKCKVMEVELKDVRQDNHHWRAEAERYDESARQKGAELNRALEDNQHMQKSLVTLTTQLEENERIRESWRGKFVSLQDDMGRAAREIAEDNARRIKKDQAMLARQEVLDARLQAEAKTRERLEIEMDRLQSNERSGMRANNECARLEGIIGELKTENYKLEQKAMRYQREFEEARESGLSEVKRTRMALQTEIDAANNQVNYIREELEEQNSKLRAELDNVRLDVDTAKAQNEMLLEEAENTKTVELGELTRKHQNEMEDLQTRYERRVHNAQEDAHKTEQHLLERLSLSASKTEHLQDRILHLEDKLEIAKQAAAAAAQAAKSAGVDVNVHVAQPRKATRDLDLPERISPQALRESIMVLQEQLQAREQRIEELEQSLSKTDPEASTKITKRDDEITWLRELLAVRHENLQDIIAALQSDSFDRDAVKDAAIRLKTNLQMEEQERERAMNGGSAINLPNIAQTIQNATPRVAQTIGPLAAAWGNWRKVLAQQPLWRPSFSSPRQRATPSRSNSTSQNKPLGGLMTPPASSVRQTPPVDNKPQPTAFASTGRRFPSQSHAPGRARGASNTSHREEQAIATPPLIESEDEPMTPPMMRTSGYDSDAQPGDFDDNDFFED</sequence>
<dbReference type="GO" id="GO:0005856">
    <property type="term" value="C:cytoskeleton"/>
    <property type="evidence" value="ECO:0007669"/>
    <property type="project" value="TreeGrafter"/>
</dbReference>
<feature type="compositionally biased region" description="Low complexity" evidence="3">
    <location>
        <begin position="1095"/>
        <end position="1110"/>
    </location>
</feature>
<feature type="compositionally biased region" description="Basic and acidic residues" evidence="3">
    <location>
        <begin position="1026"/>
        <end position="1037"/>
    </location>
</feature>
<feature type="region of interest" description="Disordered" evidence="3">
    <location>
        <begin position="996"/>
        <end position="1268"/>
    </location>
</feature>
<evidence type="ECO:0000256" key="3">
    <source>
        <dbReference type="SAM" id="MobiDB-lite"/>
    </source>
</evidence>
<organism evidence="4 5">
    <name type="scientific">Fusarium culmorum</name>
    <dbReference type="NCBI Taxonomy" id="5516"/>
    <lineage>
        <taxon>Eukaryota</taxon>
        <taxon>Fungi</taxon>
        <taxon>Dikarya</taxon>
        <taxon>Ascomycota</taxon>
        <taxon>Pezizomycotina</taxon>
        <taxon>Sordariomycetes</taxon>
        <taxon>Hypocreomycetidae</taxon>
        <taxon>Hypocreales</taxon>
        <taxon>Nectriaceae</taxon>
        <taxon>Fusarium</taxon>
    </lineage>
</organism>
<proteinExistence type="predicted"/>
<evidence type="ECO:0008006" key="6">
    <source>
        <dbReference type="Google" id="ProtNLM"/>
    </source>
</evidence>
<feature type="compositionally biased region" description="Acidic residues" evidence="3">
    <location>
        <begin position="2288"/>
        <end position="2297"/>
    </location>
</feature>
<dbReference type="Proteomes" id="UP000241587">
    <property type="component" value="Unassembled WGS sequence"/>
</dbReference>
<feature type="compositionally biased region" description="Polar residues" evidence="3">
    <location>
        <begin position="2178"/>
        <end position="2198"/>
    </location>
</feature>
<feature type="coiled-coil region" evidence="2">
    <location>
        <begin position="1791"/>
        <end position="2000"/>
    </location>
</feature>
<feature type="region of interest" description="Disordered" evidence="3">
    <location>
        <begin position="445"/>
        <end position="686"/>
    </location>
</feature>
<gene>
    <name evidence="4" type="ORF">FCULG_00002512</name>
</gene>
<feature type="compositionally biased region" description="Polar residues" evidence="3">
    <location>
        <begin position="595"/>
        <end position="608"/>
    </location>
</feature>
<feature type="region of interest" description="Disordered" evidence="3">
    <location>
        <begin position="1284"/>
        <end position="1303"/>
    </location>
</feature>
<evidence type="ECO:0000256" key="1">
    <source>
        <dbReference type="ARBA" id="ARBA00023054"/>
    </source>
</evidence>
<feature type="coiled-coil region" evidence="2">
    <location>
        <begin position="1521"/>
        <end position="1604"/>
    </location>
</feature>
<dbReference type="OrthoDB" id="1293114at2759"/>
<feature type="compositionally biased region" description="Polar residues" evidence="3">
    <location>
        <begin position="731"/>
        <end position="746"/>
    </location>
</feature>
<protein>
    <recommendedName>
        <fullName evidence="6">Myosin heavy chain</fullName>
    </recommendedName>
</protein>
<accession>A0A2T4GLX6</accession>
<evidence type="ECO:0000313" key="5">
    <source>
        <dbReference type="Proteomes" id="UP000241587"/>
    </source>
</evidence>
<feature type="compositionally biased region" description="Polar residues" evidence="3">
    <location>
        <begin position="622"/>
        <end position="639"/>
    </location>
</feature>
<comment type="caution">
    <text evidence="4">The sequence shown here is derived from an EMBL/GenBank/DDBJ whole genome shotgun (WGS) entry which is preliminary data.</text>
</comment>
<dbReference type="EMBL" id="PVEM01000012">
    <property type="protein sequence ID" value="PTD04527.1"/>
    <property type="molecule type" value="Genomic_DNA"/>
</dbReference>
<dbReference type="PANTHER" id="PTHR32083:SF0">
    <property type="entry name" value="CILIA AND FLAGELLA-ASSOCIATED PROTEIN 58"/>
    <property type="match status" value="1"/>
</dbReference>
<name>A0A2T4GLX6_FUSCU</name>
<keyword evidence="1 2" id="KW-0175">Coiled coil</keyword>
<feature type="region of interest" description="Disordered" evidence="3">
    <location>
        <begin position="1"/>
        <end position="361"/>
    </location>
</feature>
<keyword evidence="5" id="KW-1185">Reference proteome</keyword>
<feature type="region of interest" description="Disordered" evidence="3">
    <location>
        <begin position="2176"/>
        <end position="2297"/>
    </location>
</feature>